<dbReference type="InterPro" id="IPR012317">
    <property type="entry name" value="Poly(ADP-ribose)pol_cat_dom"/>
</dbReference>
<evidence type="ECO:0000256" key="3">
    <source>
        <dbReference type="ARBA" id="ARBA00022695"/>
    </source>
</evidence>
<evidence type="ECO:0000256" key="2">
    <source>
        <dbReference type="ARBA" id="ARBA00022679"/>
    </source>
</evidence>
<dbReference type="InterPro" id="IPR051838">
    <property type="entry name" value="ARTD_PARP"/>
</dbReference>
<sequence>MSEEYMQNENEFPEEENYQGDEFADDWREEEEEESSEPPFTTSIDDEGVYDPKIAIINNFKVYMFGINADLLPNGNIVVDIPRTFLPITLQVAYGFIQHDIAFNLKVDIVKGWNSPFSKAYVKHPISGEIYTGRTLVKDAILNFFKPDYKPKTYYRSAPFFFYSTTKPDDGKVNLITSNGFEINQAKRALSICRNDVEKTLLFLRTGQLDMSEHLNDSKPPCTYLDNPLIYLVLEIADSIFDLQDHCSICRCPIQPGIKPTSCNNPKCQFIFADIGAGISLVQEIKRDVLVADLLFTVFMCAKDTDFLTPAPPFNSKQLKNIVKKIPQISVVASYKNDQELCESIGADAFSLLRWVILTNRSQLFYLHPQIELPCFKNRSCFQFMALISSPEQEDIFQQLKKKYGSIFLWHGSPGERWHSIIRNGLINASHTKLMRVGAAYGEGIYFARDSSISQGYSNVSENPFKGSKLGRSFFCIALCEVINLPRQKDISEVVLVRDPETGNRVKKTIKGKFNEHDYCFTLTMEEACIVRFVIVNLQNHVNVYTNPPQNLPSLIDVLDVQAKAIVQ</sequence>
<keyword evidence="2" id="KW-0808">Transferase</keyword>
<dbReference type="PANTHER" id="PTHR21328">
    <property type="entry name" value="POLY ADP-RIBOSE POLYMERASE FAMILY, MEMBER PARP"/>
    <property type="match status" value="1"/>
</dbReference>
<evidence type="ECO:0000256" key="1">
    <source>
        <dbReference type="ARBA" id="ARBA00022676"/>
    </source>
</evidence>
<dbReference type="Proteomes" id="UP001470230">
    <property type="component" value="Unassembled WGS sequence"/>
</dbReference>
<feature type="compositionally biased region" description="Acidic residues" evidence="5">
    <location>
        <begin position="11"/>
        <end position="36"/>
    </location>
</feature>
<dbReference type="Gene3D" id="3.90.228.10">
    <property type="match status" value="1"/>
</dbReference>
<protein>
    <submittedName>
        <fullName evidence="7">Poly [ADP-ribose] polymerase 6</fullName>
    </submittedName>
</protein>
<accession>A0ABR2K3F5</accession>
<keyword evidence="3" id="KW-0548">Nucleotidyltransferase</keyword>
<evidence type="ECO:0000313" key="7">
    <source>
        <dbReference type="EMBL" id="KAK8884615.1"/>
    </source>
</evidence>
<reference evidence="7 8" key="1">
    <citation type="submission" date="2024-04" db="EMBL/GenBank/DDBJ databases">
        <title>Tritrichomonas musculus Genome.</title>
        <authorList>
            <person name="Alves-Ferreira E."/>
            <person name="Grigg M."/>
            <person name="Lorenzi H."/>
            <person name="Galac M."/>
        </authorList>
    </citation>
    <scope>NUCLEOTIDE SEQUENCE [LARGE SCALE GENOMIC DNA]</scope>
    <source>
        <strain evidence="7 8">EAF2021</strain>
    </source>
</reference>
<feature type="domain" description="UBA" evidence="6">
    <location>
        <begin position="167"/>
        <end position="207"/>
    </location>
</feature>
<keyword evidence="1" id="KW-0328">Glycosyltransferase</keyword>
<gene>
    <name evidence="7" type="ORF">M9Y10_043731</name>
</gene>
<keyword evidence="8" id="KW-1185">Reference proteome</keyword>
<name>A0ABR2K3F5_9EUKA</name>
<dbReference type="PROSITE" id="PS50030">
    <property type="entry name" value="UBA"/>
    <property type="match status" value="1"/>
</dbReference>
<dbReference type="InterPro" id="IPR015940">
    <property type="entry name" value="UBA"/>
</dbReference>
<dbReference type="CDD" id="cd14291">
    <property type="entry name" value="UBA1_NUB1_like"/>
    <property type="match status" value="1"/>
</dbReference>
<comment type="caution">
    <text evidence="7">The sequence shown here is derived from an EMBL/GenBank/DDBJ whole genome shotgun (WGS) entry which is preliminary data.</text>
</comment>
<dbReference type="SUPFAM" id="SSF56399">
    <property type="entry name" value="ADP-ribosylation"/>
    <property type="match status" value="1"/>
</dbReference>
<proteinExistence type="predicted"/>
<feature type="region of interest" description="Disordered" evidence="5">
    <location>
        <begin position="1"/>
        <end position="46"/>
    </location>
</feature>
<evidence type="ECO:0000256" key="4">
    <source>
        <dbReference type="ARBA" id="ARBA00023027"/>
    </source>
</evidence>
<keyword evidence="4" id="KW-0520">NAD</keyword>
<dbReference type="InterPro" id="IPR009060">
    <property type="entry name" value="UBA-like_sf"/>
</dbReference>
<dbReference type="EMBL" id="JAPFFF010000008">
    <property type="protein sequence ID" value="KAK8884615.1"/>
    <property type="molecule type" value="Genomic_DNA"/>
</dbReference>
<evidence type="ECO:0000256" key="5">
    <source>
        <dbReference type="SAM" id="MobiDB-lite"/>
    </source>
</evidence>
<evidence type="ECO:0000259" key="6">
    <source>
        <dbReference type="PROSITE" id="PS50030"/>
    </source>
</evidence>
<feature type="compositionally biased region" description="Polar residues" evidence="5">
    <location>
        <begin position="1"/>
        <end position="10"/>
    </location>
</feature>
<dbReference type="Pfam" id="PF00644">
    <property type="entry name" value="PARP"/>
    <property type="match status" value="1"/>
</dbReference>
<dbReference type="SUPFAM" id="SSF46934">
    <property type="entry name" value="UBA-like"/>
    <property type="match status" value="1"/>
</dbReference>
<evidence type="ECO:0000313" key="8">
    <source>
        <dbReference type="Proteomes" id="UP001470230"/>
    </source>
</evidence>
<organism evidence="7 8">
    <name type="scientific">Tritrichomonas musculus</name>
    <dbReference type="NCBI Taxonomy" id="1915356"/>
    <lineage>
        <taxon>Eukaryota</taxon>
        <taxon>Metamonada</taxon>
        <taxon>Parabasalia</taxon>
        <taxon>Tritrichomonadida</taxon>
        <taxon>Tritrichomonadidae</taxon>
        <taxon>Tritrichomonas</taxon>
    </lineage>
</organism>